<keyword evidence="1" id="KW-0732">Signal</keyword>
<accession>A0A087MLV2</accession>
<evidence type="ECO:0008006" key="4">
    <source>
        <dbReference type="Google" id="ProtNLM"/>
    </source>
</evidence>
<dbReference type="STRING" id="1121014.N788_01420"/>
<gene>
    <name evidence="2" type="ORF">N788_01420</name>
</gene>
<sequence length="145" mass="15213">MKLLAPIFLIAALATTTAQARDSRLHLDFAEAVESGLADGTLDGSVSFHLAGAATPAISKRHGPANSNRKTNALNKSDEEACRWVLMSVLVAMQDQARSQGANAVVDITSNYKKQAFSSPTQYECAAGAIMAGVALKGTYATVSR</sequence>
<protein>
    <recommendedName>
        <fullName evidence="4">Excinuclease ATPase subunit</fullName>
    </recommendedName>
</protein>
<feature type="chain" id="PRO_5001826470" description="Excinuclease ATPase subunit" evidence="1">
    <location>
        <begin position="21"/>
        <end position="145"/>
    </location>
</feature>
<dbReference type="EMBL" id="AVCJ01000001">
    <property type="protein sequence ID" value="KFL37855.1"/>
    <property type="molecule type" value="Genomic_DNA"/>
</dbReference>
<organism evidence="2 3">
    <name type="scientific">Arenimonas donghaensis DSM 18148 = HO3-R19</name>
    <dbReference type="NCBI Taxonomy" id="1121014"/>
    <lineage>
        <taxon>Bacteria</taxon>
        <taxon>Pseudomonadati</taxon>
        <taxon>Pseudomonadota</taxon>
        <taxon>Gammaproteobacteria</taxon>
        <taxon>Lysobacterales</taxon>
        <taxon>Lysobacteraceae</taxon>
        <taxon>Arenimonas</taxon>
    </lineage>
</organism>
<evidence type="ECO:0000256" key="1">
    <source>
        <dbReference type="SAM" id="SignalP"/>
    </source>
</evidence>
<reference evidence="3" key="1">
    <citation type="submission" date="2013-08" db="EMBL/GenBank/DDBJ databases">
        <title>Genome sequencing of Arenimonas donghaensis.</title>
        <authorList>
            <person name="Chen F."/>
            <person name="Wang G."/>
        </authorList>
    </citation>
    <scope>NUCLEOTIDE SEQUENCE [LARGE SCALE GENOMIC DNA]</scope>
    <source>
        <strain evidence="3">HO3-R19</strain>
    </source>
</reference>
<dbReference type="OrthoDB" id="8161726at2"/>
<evidence type="ECO:0000313" key="2">
    <source>
        <dbReference type="EMBL" id="KFL37855.1"/>
    </source>
</evidence>
<comment type="caution">
    <text evidence="2">The sequence shown here is derived from an EMBL/GenBank/DDBJ whole genome shotgun (WGS) entry which is preliminary data.</text>
</comment>
<dbReference type="AlphaFoldDB" id="A0A087MLV2"/>
<dbReference type="PATRIC" id="fig|1121014.3.peg.272"/>
<reference evidence="2 3" key="2">
    <citation type="journal article" date="2015" name="Stand. Genomic Sci.">
        <title>High quality draft genomic sequence of Arenimonas donghaensis DSM 18148(T).</title>
        <authorList>
            <person name="Chen F."/>
            <person name="Wang H."/>
            <person name="Cao Y."/>
            <person name="Li X."/>
            <person name="Wang G."/>
        </authorList>
    </citation>
    <scope>NUCLEOTIDE SEQUENCE [LARGE SCALE GENOMIC DNA]</scope>
    <source>
        <strain evidence="2 3">HO3-R19</strain>
    </source>
</reference>
<name>A0A087MLV2_9GAMM</name>
<keyword evidence="3" id="KW-1185">Reference proteome</keyword>
<proteinExistence type="predicted"/>
<evidence type="ECO:0000313" key="3">
    <source>
        <dbReference type="Proteomes" id="UP000029085"/>
    </source>
</evidence>
<dbReference type="RefSeq" id="WP_034220222.1">
    <property type="nucleotide sequence ID" value="NZ_AVCJ01000001.1"/>
</dbReference>
<feature type="signal peptide" evidence="1">
    <location>
        <begin position="1"/>
        <end position="20"/>
    </location>
</feature>
<dbReference type="Proteomes" id="UP000029085">
    <property type="component" value="Unassembled WGS sequence"/>
</dbReference>